<evidence type="ECO:0000256" key="8">
    <source>
        <dbReference type="ARBA" id="ARBA00023077"/>
    </source>
</evidence>
<evidence type="ECO:0000313" key="16">
    <source>
        <dbReference type="EMBL" id="EJW21163.1"/>
    </source>
</evidence>
<comment type="similarity">
    <text evidence="11 12">Belongs to the TonB-dependent receptor family.</text>
</comment>
<name>J9DGC1_9PROT</name>
<evidence type="ECO:0000256" key="3">
    <source>
        <dbReference type="ARBA" id="ARBA00022452"/>
    </source>
</evidence>
<feature type="signal peptide" evidence="13">
    <location>
        <begin position="1"/>
        <end position="31"/>
    </location>
</feature>
<evidence type="ECO:0008006" key="18">
    <source>
        <dbReference type="Google" id="ProtNLM"/>
    </source>
</evidence>
<feature type="domain" description="TonB-dependent receptor-like beta-barrel" evidence="14">
    <location>
        <begin position="273"/>
        <end position="726"/>
    </location>
</feature>
<keyword evidence="2 11" id="KW-0813">Transport</keyword>
<dbReference type="InterPro" id="IPR039426">
    <property type="entry name" value="TonB-dep_rcpt-like"/>
</dbReference>
<dbReference type="Pfam" id="PF00593">
    <property type="entry name" value="TonB_dep_Rec_b-barrel"/>
    <property type="match status" value="1"/>
</dbReference>
<feature type="domain" description="TonB-dependent receptor plug" evidence="15">
    <location>
        <begin position="50"/>
        <end position="159"/>
    </location>
</feature>
<dbReference type="Gene3D" id="2.170.130.10">
    <property type="entry name" value="TonB-dependent receptor, plug domain"/>
    <property type="match status" value="1"/>
</dbReference>
<evidence type="ECO:0000256" key="9">
    <source>
        <dbReference type="ARBA" id="ARBA00023136"/>
    </source>
</evidence>
<dbReference type="GO" id="GO:0006826">
    <property type="term" value="P:iron ion transport"/>
    <property type="evidence" value="ECO:0007669"/>
    <property type="project" value="UniProtKB-KW"/>
</dbReference>
<keyword evidence="3 11" id="KW-1134">Transmembrane beta strand</keyword>
<comment type="caution">
    <text evidence="16">The sequence shown here is derived from an EMBL/GenBank/DDBJ whole genome shotgun (WGS) entry which is preliminary data.</text>
</comment>
<dbReference type="InterPro" id="IPR000531">
    <property type="entry name" value="Beta-barrel_TonB"/>
</dbReference>
<comment type="subcellular location">
    <subcellularLocation>
        <location evidence="1 11">Cell outer membrane</location>
        <topology evidence="1 11">Multi-pass membrane protein</topology>
    </subcellularLocation>
</comment>
<dbReference type="PANTHER" id="PTHR32552:SF81">
    <property type="entry name" value="TONB-DEPENDENT OUTER MEMBRANE RECEPTOR"/>
    <property type="match status" value="1"/>
</dbReference>
<protein>
    <recommendedName>
        <fullName evidence="18">TonB-dependent receptor</fullName>
    </recommendedName>
</protein>
<sequence>MKNYFSLITRAPVRVALSAALGVFLSGNLMAQTIDEVIVTSQKKATGISVQDVGVAITALDSNKISDSFSVDLRDLARFAPNAELDTSATFVGYPNFYIRGIGVNGSTRTADPAVGIFLNGVYLGYSPASLLDTFDLEVVEVLRGPQGTLLGRNVTGGAINARTKRPGDEFKVEGKLTIGDYNQTDVMVGVDIPLSSTSSFRISVLSQNRDGYWEDTNSGTVDTSIYAPGYPTTELLVSDDNPNGIAFEDAVPNATGTKSDINTQTIRATLVTALSDATDLTVIGEYYTSKNGSANSKNITHTAVPKLAQTRYGFTRSNGDYDIDHNLHGQSDVELWSLTGELTHDLDHGVVTALASRRELVDFNTTTDFDGTPFTLFHFPDNKENQEQDSFELRYASTFSDKFDFTLGYYFFDQSYYVGERRQILQTVNQAGVTEIDHDISAFFGQLTYNFSDEVSVVAGLRRTSEEKAVKFSPPGSCELDFSSCTTVIQKDGEFENTTPHLALNYKPDEDRLFYLSYTEGFKSGAFNQRAQTAAFIGPADEEKVSSVELGMKSVVNDGKLMLNAALFMVDYEDIQVNVNEDIDITLPDGSVETASGQVLKNAAKAEISGLELEVVSYLTDNLRVNGSFGYVDAEYEEFQGIPNASDLKFARVPEYTYNLGVSYEVPVKTGLVTFRGDYSYKDDYFTDLNNDPEIMQDGFGLVDLSVSYDNDDKGYRVSLYGRNVTDEDYFEFAANVGAIDTVVWGGAPQRFGLEVAFGL</sequence>
<dbReference type="CDD" id="cd01347">
    <property type="entry name" value="ligand_gated_channel"/>
    <property type="match status" value="1"/>
</dbReference>
<keyword evidence="8 12" id="KW-0798">TonB box</keyword>
<evidence type="ECO:0000256" key="1">
    <source>
        <dbReference type="ARBA" id="ARBA00004571"/>
    </source>
</evidence>
<keyword evidence="7" id="KW-0406">Ion transport</keyword>
<dbReference type="EMBL" id="ALYF01000003">
    <property type="protein sequence ID" value="EJW21163.1"/>
    <property type="molecule type" value="Genomic_DNA"/>
</dbReference>
<keyword evidence="13" id="KW-0732">Signal</keyword>
<keyword evidence="5 11" id="KW-0812">Transmembrane</keyword>
<keyword evidence="6" id="KW-0408">Iron</keyword>
<keyword evidence="10 11" id="KW-0998">Cell outer membrane</keyword>
<keyword evidence="9 11" id="KW-0472">Membrane</keyword>
<keyword evidence="17" id="KW-1185">Reference proteome</keyword>
<evidence type="ECO:0000256" key="2">
    <source>
        <dbReference type="ARBA" id="ARBA00022448"/>
    </source>
</evidence>
<dbReference type="InterPro" id="IPR037066">
    <property type="entry name" value="Plug_dom_sf"/>
</dbReference>
<dbReference type="Pfam" id="PF07715">
    <property type="entry name" value="Plug"/>
    <property type="match status" value="1"/>
</dbReference>
<evidence type="ECO:0000313" key="17">
    <source>
        <dbReference type="Proteomes" id="UP000004836"/>
    </source>
</evidence>
<dbReference type="AlphaFoldDB" id="J9DGC1"/>
<evidence type="ECO:0000256" key="7">
    <source>
        <dbReference type="ARBA" id="ARBA00023065"/>
    </source>
</evidence>
<feature type="chain" id="PRO_5003821602" description="TonB-dependent receptor" evidence="13">
    <location>
        <begin position="32"/>
        <end position="761"/>
    </location>
</feature>
<evidence type="ECO:0000256" key="6">
    <source>
        <dbReference type="ARBA" id="ARBA00023004"/>
    </source>
</evidence>
<dbReference type="GO" id="GO:0009279">
    <property type="term" value="C:cell outer membrane"/>
    <property type="evidence" value="ECO:0007669"/>
    <property type="project" value="UniProtKB-SubCell"/>
</dbReference>
<evidence type="ECO:0000256" key="12">
    <source>
        <dbReference type="RuleBase" id="RU003357"/>
    </source>
</evidence>
<dbReference type="PROSITE" id="PS52016">
    <property type="entry name" value="TONB_DEPENDENT_REC_3"/>
    <property type="match status" value="1"/>
</dbReference>
<dbReference type="InterPro" id="IPR012910">
    <property type="entry name" value="Plug_dom"/>
</dbReference>
<dbReference type="PATRIC" id="fig|1220535.3.peg.953"/>
<organism evidence="16 17">
    <name type="scientific">alpha proteobacterium IMCC14465</name>
    <dbReference type="NCBI Taxonomy" id="1220535"/>
    <lineage>
        <taxon>Bacteria</taxon>
        <taxon>Pseudomonadati</taxon>
        <taxon>Pseudomonadota</taxon>
        <taxon>Alphaproteobacteria</taxon>
        <taxon>PS1 clade</taxon>
    </lineage>
</organism>
<dbReference type="SUPFAM" id="SSF56935">
    <property type="entry name" value="Porins"/>
    <property type="match status" value="1"/>
</dbReference>
<evidence type="ECO:0000256" key="4">
    <source>
        <dbReference type="ARBA" id="ARBA00022496"/>
    </source>
</evidence>
<accession>J9DGC1</accession>
<evidence type="ECO:0000256" key="10">
    <source>
        <dbReference type="ARBA" id="ARBA00023237"/>
    </source>
</evidence>
<gene>
    <name evidence="16" type="ORF">IMCC14465_09590</name>
</gene>
<evidence type="ECO:0000259" key="15">
    <source>
        <dbReference type="Pfam" id="PF07715"/>
    </source>
</evidence>
<reference evidence="16 17" key="1">
    <citation type="journal article" date="2012" name="J. Bacteriol.">
        <title>Genome Sequence of Strain IMCC14465, Isolated from the East Sea, Belonging to the PS1 Clade of Alphaproteobacteria.</title>
        <authorList>
            <person name="Yang S.J."/>
            <person name="Kang I."/>
            <person name="Cho J.C."/>
        </authorList>
    </citation>
    <scope>NUCLEOTIDE SEQUENCE [LARGE SCALE GENOMIC DNA]</scope>
    <source>
        <strain evidence="16 17">IMCC14465</strain>
    </source>
</reference>
<proteinExistence type="inferred from homology"/>
<dbReference type="PANTHER" id="PTHR32552">
    <property type="entry name" value="FERRICHROME IRON RECEPTOR-RELATED"/>
    <property type="match status" value="1"/>
</dbReference>
<evidence type="ECO:0000256" key="11">
    <source>
        <dbReference type="PROSITE-ProRule" id="PRU01360"/>
    </source>
</evidence>
<evidence type="ECO:0000256" key="13">
    <source>
        <dbReference type="SAM" id="SignalP"/>
    </source>
</evidence>
<keyword evidence="4" id="KW-0410">Iron transport</keyword>
<dbReference type="Proteomes" id="UP000004836">
    <property type="component" value="Unassembled WGS sequence"/>
</dbReference>
<dbReference type="STRING" id="1220535.IMCC14465_09590"/>
<dbReference type="Gene3D" id="2.40.170.20">
    <property type="entry name" value="TonB-dependent receptor, beta-barrel domain"/>
    <property type="match status" value="1"/>
</dbReference>
<evidence type="ECO:0000259" key="14">
    <source>
        <dbReference type="Pfam" id="PF00593"/>
    </source>
</evidence>
<dbReference type="InterPro" id="IPR036942">
    <property type="entry name" value="Beta-barrel_TonB_sf"/>
</dbReference>
<dbReference type="eggNOG" id="COG4773">
    <property type="taxonomic scope" value="Bacteria"/>
</dbReference>
<evidence type="ECO:0000256" key="5">
    <source>
        <dbReference type="ARBA" id="ARBA00022692"/>
    </source>
</evidence>